<dbReference type="InterPro" id="IPR011047">
    <property type="entry name" value="Quinoprotein_ADH-like_sf"/>
</dbReference>
<dbReference type="Proteomes" id="UP001529338">
    <property type="component" value="Unassembled WGS sequence"/>
</dbReference>
<dbReference type="SUPFAM" id="SSF50998">
    <property type="entry name" value="Quinoprotein alcohol dehydrogenase-like"/>
    <property type="match status" value="1"/>
</dbReference>
<proteinExistence type="predicted"/>
<keyword evidence="4" id="KW-1185">Reference proteome</keyword>
<accession>A0ABT7SEB0</accession>
<dbReference type="RefSeq" id="WP_289454281.1">
    <property type="nucleotide sequence ID" value="NZ_JAUCGQ010000001.1"/>
</dbReference>
<reference evidence="3 4" key="1">
    <citation type="submission" date="2023-06" db="EMBL/GenBank/DDBJ databases">
        <title>Cellulomonas sp. MW4 Whole genome sequence.</title>
        <authorList>
            <person name="Park S."/>
        </authorList>
    </citation>
    <scope>NUCLEOTIDE SEQUENCE [LARGE SCALE GENOMIC DNA]</scope>
    <source>
        <strain evidence="3 4">MW4</strain>
    </source>
</reference>
<protein>
    <submittedName>
        <fullName evidence="3">PQQ-binding-like beta-propeller repeat protein</fullName>
    </submittedName>
</protein>
<comment type="caution">
    <text evidence="3">The sequence shown here is derived from an EMBL/GenBank/DDBJ whole genome shotgun (WGS) entry which is preliminary data.</text>
</comment>
<dbReference type="Gene3D" id="2.130.10.10">
    <property type="entry name" value="YVTN repeat-like/Quinoprotein amine dehydrogenase"/>
    <property type="match status" value="2"/>
</dbReference>
<evidence type="ECO:0000256" key="1">
    <source>
        <dbReference type="SAM" id="MobiDB-lite"/>
    </source>
</evidence>
<evidence type="ECO:0000313" key="3">
    <source>
        <dbReference type="EMBL" id="MDM7854508.1"/>
    </source>
</evidence>
<feature type="compositionally biased region" description="Low complexity" evidence="1">
    <location>
        <begin position="39"/>
        <end position="49"/>
    </location>
</feature>
<feature type="compositionally biased region" description="Low complexity" evidence="1">
    <location>
        <begin position="22"/>
        <end position="31"/>
    </location>
</feature>
<feature type="domain" description="Pyrrolo-quinoline quinone repeat" evidence="2">
    <location>
        <begin position="336"/>
        <end position="513"/>
    </location>
</feature>
<evidence type="ECO:0000313" key="4">
    <source>
        <dbReference type="Proteomes" id="UP001529338"/>
    </source>
</evidence>
<dbReference type="EMBL" id="JAUCGQ010000001">
    <property type="protein sequence ID" value="MDM7854508.1"/>
    <property type="molecule type" value="Genomic_DNA"/>
</dbReference>
<dbReference type="PANTHER" id="PTHR34512:SF30">
    <property type="entry name" value="OUTER MEMBRANE PROTEIN ASSEMBLY FACTOR BAMB"/>
    <property type="match status" value="1"/>
</dbReference>
<dbReference type="Pfam" id="PF13360">
    <property type="entry name" value="PQQ_2"/>
    <property type="match status" value="1"/>
</dbReference>
<sequence length="537" mass="54938">MARDGGAGRRMQAVELVEADARAAPAAAASAPPDPGLEPSPAARARRSVPPAHVRRALRRWWPVPVALALAAGAVQYGVDLHERHVDARYAAVPGFVDPVRPPVSTRWTGDGVVAQAVDRGTVIGTRLVGPSLAENGAVDVVGIDLRSGHEQWRTRVEQPDIRRGVAVLPVYLVVCAPVQSAAVPPRLVVCLSSIDVGTAGAIDGSAVVGPATTSRLFVLDAATGRTVRSFEVDAAEAVGAQASPVRAGATAPPDGGTAVLARGLDRGGADVWAVDLATGRRVWASTAAAPTDHDRSNGPAHVWVAAGQAVVEDGTAWATRFAVADGTLVATDGRWLSAVTSPDGARLWLTTMPAGLDPPGTAPADAAATRATFLGPVGVRSADGRAVDTRADDGSLPGLLLTDTGTIVGLDAATGDVRWVSSVDSGGVLGGATVLRGTVYVVTTTGVAALDGRTGRTRWSYDTDDGRSTSGLATDGRHLLALAMPLANQEDPLDVVALDPSDGHVAWVSAVPDGVNFGWAEGRVLLGWGSGIRRIG</sequence>
<dbReference type="InterPro" id="IPR018391">
    <property type="entry name" value="PQQ_b-propeller_rpt"/>
</dbReference>
<feature type="region of interest" description="Disordered" evidence="1">
    <location>
        <begin position="22"/>
        <end position="49"/>
    </location>
</feature>
<dbReference type="InterPro" id="IPR002372">
    <property type="entry name" value="PQQ_rpt_dom"/>
</dbReference>
<dbReference type="PANTHER" id="PTHR34512">
    <property type="entry name" value="CELL SURFACE PROTEIN"/>
    <property type="match status" value="1"/>
</dbReference>
<gene>
    <name evidence="3" type="ORF">QRT04_06145</name>
</gene>
<evidence type="ECO:0000259" key="2">
    <source>
        <dbReference type="Pfam" id="PF13360"/>
    </source>
</evidence>
<dbReference type="InterPro" id="IPR015943">
    <property type="entry name" value="WD40/YVTN_repeat-like_dom_sf"/>
</dbReference>
<dbReference type="SMART" id="SM00564">
    <property type="entry name" value="PQQ"/>
    <property type="match status" value="4"/>
</dbReference>
<name>A0ABT7SEB0_9CELL</name>
<organism evidence="3 4">
    <name type="scientific">Cellulomonas alba</name>
    <dbReference type="NCBI Taxonomy" id="3053467"/>
    <lineage>
        <taxon>Bacteria</taxon>
        <taxon>Bacillati</taxon>
        <taxon>Actinomycetota</taxon>
        <taxon>Actinomycetes</taxon>
        <taxon>Micrococcales</taxon>
        <taxon>Cellulomonadaceae</taxon>
        <taxon>Cellulomonas</taxon>
    </lineage>
</organism>